<accession>C7RQF0</accession>
<organism evidence="2">
    <name type="scientific">Accumulibacter regalis</name>
    <dbReference type="NCBI Taxonomy" id="522306"/>
    <lineage>
        <taxon>Bacteria</taxon>
        <taxon>Pseudomonadati</taxon>
        <taxon>Pseudomonadota</taxon>
        <taxon>Betaproteobacteria</taxon>
        <taxon>Candidatus Accumulibacter</taxon>
    </lineage>
</organism>
<dbReference type="InterPro" id="IPR036249">
    <property type="entry name" value="Thioredoxin-like_sf"/>
</dbReference>
<feature type="domain" description="Thioredoxin" evidence="1">
    <location>
        <begin position="19"/>
        <end position="83"/>
    </location>
</feature>
<dbReference type="InterPro" id="IPR013766">
    <property type="entry name" value="Thioredoxin_domain"/>
</dbReference>
<protein>
    <recommendedName>
        <fullName evidence="1">Thioredoxin domain-containing protein</fullName>
    </recommendedName>
</protein>
<dbReference type="AlphaFoldDB" id="C7RQF0"/>
<dbReference type="KEGG" id="app:CAP2UW1_4321"/>
<reference evidence="2" key="1">
    <citation type="submission" date="2009-08" db="EMBL/GenBank/DDBJ databases">
        <authorList>
            <consortium name="US DOE Joint Genome Institute"/>
            <person name="Lucas S."/>
            <person name="Copeland A."/>
            <person name="Lapidus A."/>
            <person name="Glavina del Rio T."/>
            <person name="Dalin E."/>
            <person name="Tice H."/>
            <person name="Bruce D."/>
            <person name="Barry K."/>
            <person name="Pitluck S."/>
            <person name="Lowry S."/>
            <person name="Larimer F."/>
            <person name="Land M."/>
            <person name="Hauser L."/>
            <person name="Kyrpides N."/>
            <person name="Ivanova N."/>
            <person name="McMahon K.D."/>
            <person name="Hugenholtz P."/>
        </authorList>
    </citation>
    <scope>NUCLEOTIDE SEQUENCE</scope>
    <source>
        <strain evidence="2">UW-1</strain>
    </source>
</reference>
<evidence type="ECO:0000313" key="2">
    <source>
        <dbReference type="EMBL" id="ACV37557.1"/>
    </source>
</evidence>
<dbReference type="HOGENOM" id="CLU_141074_1_0_4"/>
<dbReference type="STRING" id="522306.CAP2UW1_4321"/>
<dbReference type="Gene3D" id="3.40.30.10">
    <property type="entry name" value="Glutaredoxin"/>
    <property type="match status" value="1"/>
</dbReference>
<evidence type="ECO:0000259" key="1">
    <source>
        <dbReference type="Pfam" id="PF00085"/>
    </source>
</evidence>
<reference evidence="2" key="2">
    <citation type="submission" date="2009-09" db="EMBL/GenBank/DDBJ databases">
        <title>Complete sequence of chromosome of Candidatus Accumulibacter phosphatis clade IIA str. UW-1.</title>
        <authorList>
            <consortium name="US DOE Joint Genome Institute"/>
            <person name="Martin H.G."/>
            <person name="Ivanova N."/>
            <person name="Kunin V."/>
            <person name="Warnecke F."/>
            <person name="Barry K."/>
            <person name="He S."/>
            <person name="Salamov A."/>
            <person name="Szeto E."/>
            <person name="Dalin E."/>
            <person name="Pangilinan J.L."/>
            <person name="Lapidus A."/>
            <person name="Lowry S."/>
            <person name="Kyrpides N.C."/>
            <person name="McMahon K.D."/>
            <person name="Hugenholtz P."/>
        </authorList>
    </citation>
    <scope>NUCLEOTIDE SEQUENCE [LARGE SCALE GENOMIC DNA]</scope>
    <source>
        <strain evidence="2">UW-1</strain>
    </source>
</reference>
<dbReference type="EMBL" id="CP001715">
    <property type="protein sequence ID" value="ACV37557.1"/>
    <property type="molecule type" value="Genomic_DNA"/>
</dbReference>
<proteinExistence type="predicted"/>
<gene>
    <name evidence="2" type="ordered locus">CAP2UW1_4321</name>
</gene>
<dbReference type="SUPFAM" id="SSF52833">
    <property type="entry name" value="Thioredoxin-like"/>
    <property type="match status" value="1"/>
</dbReference>
<name>C7RQF0_ACCRE</name>
<dbReference type="Pfam" id="PF00085">
    <property type="entry name" value="Thioredoxin"/>
    <property type="match status" value="1"/>
</dbReference>
<dbReference type="CDD" id="cd02947">
    <property type="entry name" value="TRX_family"/>
    <property type="match status" value="1"/>
</dbReference>
<sequence length="149" mass="16624">MPGHPADDGAKQTDPVRAEFMVICLCAEWCGVCRDYASGFRSLAGQFTAAGFHWLDIEVHADYLGDLDVENFPTLLIKRGEKVLFYGTMPPAPAHLKRTLEAFAQQTGEESREYALSSVERRCWQDDMDLRRLGCDDRGRIVGQAPDVG</sequence>
<dbReference type="eggNOG" id="COG0526">
    <property type="taxonomic scope" value="Bacteria"/>
</dbReference>
<dbReference type="OrthoDB" id="8521206at2"/>